<reference evidence="5 6" key="1">
    <citation type="submission" date="2019-03" db="EMBL/GenBank/DDBJ databases">
        <title>Genomic Encyclopedia of Type Strains, Phase IV (KMG-IV): sequencing the most valuable type-strain genomes for metagenomic binning, comparative biology and taxonomic classification.</title>
        <authorList>
            <person name="Goeker M."/>
        </authorList>
    </citation>
    <scope>NUCLEOTIDE SEQUENCE [LARGE SCALE GENOMIC DNA]</scope>
    <source>
        <strain evidence="5 6">DSM 22958</strain>
    </source>
</reference>
<accession>A0A4R2GT72</accession>
<dbReference type="AlphaFoldDB" id="A0A4R2GT72"/>
<evidence type="ECO:0000256" key="1">
    <source>
        <dbReference type="ARBA" id="ARBA00010062"/>
    </source>
</evidence>
<evidence type="ECO:0000313" key="6">
    <source>
        <dbReference type="Proteomes" id="UP000294881"/>
    </source>
</evidence>
<dbReference type="CDD" id="cd06343">
    <property type="entry name" value="PBP1_ABC_ligand_binding-like"/>
    <property type="match status" value="1"/>
</dbReference>
<evidence type="ECO:0000256" key="2">
    <source>
        <dbReference type="ARBA" id="ARBA00022729"/>
    </source>
</evidence>
<feature type="domain" description="Leucine-binding protein" evidence="4">
    <location>
        <begin position="40"/>
        <end position="393"/>
    </location>
</feature>
<proteinExistence type="inferred from homology"/>
<feature type="chain" id="PRO_5020510811" evidence="3">
    <location>
        <begin position="29"/>
        <end position="410"/>
    </location>
</feature>
<keyword evidence="6" id="KW-1185">Reference proteome</keyword>
<dbReference type="PANTHER" id="PTHR47235">
    <property type="entry name" value="BLR6548 PROTEIN"/>
    <property type="match status" value="1"/>
</dbReference>
<dbReference type="RefSeq" id="WP_245514283.1">
    <property type="nucleotide sequence ID" value="NZ_JBHUNN010000002.1"/>
</dbReference>
<comment type="similarity">
    <text evidence="1">Belongs to the leucine-binding protein family.</text>
</comment>
<organism evidence="5 6">
    <name type="scientific">Camelimonas lactis</name>
    <dbReference type="NCBI Taxonomy" id="659006"/>
    <lineage>
        <taxon>Bacteria</taxon>
        <taxon>Pseudomonadati</taxon>
        <taxon>Pseudomonadota</taxon>
        <taxon>Alphaproteobacteria</taxon>
        <taxon>Hyphomicrobiales</taxon>
        <taxon>Chelatococcaceae</taxon>
        <taxon>Camelimonas</taxon>
    </lineage>
</organism>
<dbReference type="Pfam" id="PF13458">
    <property type="entry name" value="Peripla_BP_6"/>
    <property type="match status" value="1"/>
</dbReference>
<dbReference type="PANTHER" id="PTHR47235:SF1">
    <property type="entry name" value="BLR6548 PROTEIN"/>
    <property type="match status" value="1"/>
</dbReference>
<dbReference type="Gene3D" id="3.40.50.2300">
    <property type="match status" value="2"/>
</dbReference>
<evidence type="ECO:0000259" key="4">
    <source>
        <dbReference type="Pfam" id="PF13458"/>
    </source>
</evidence>
<gene>
    <name evidence="5" type="ORF">EV666_10528</name>
</gene>
<feature type="signal peptide" evidence="3">
    <location>
        <begin position="1"/>
        <end position="28"/>
    </location>
</feature>
<dbReference type="EMBL" id="SLWL01000005">
    <property type="protein sequence ID" value="TCO13661.1"/>
    <property type="molecule type" value="Genomic_DNA"/>
</dbReference>
<name>A0A4R2GT72_9HYPH</name>
<protein>
    <submittedName>
        <fullName evidence="5">ABC-type branched-subunit amino acid transport system substrate-binding protein</fullName>
    </submittedName>
</protein>
<evidence type="ECO:0000313" key="5">
    <source>
        <dbReference type="EMBL" id="TCO13661.1"/>
    </source>
</evidence>
<sequence>MKIGKRTIVAGLCIASVLSIATAFPALAEKKYSRGASDTEIVVGNFVPYSGPASAYGVVGKTAAAYFRMINEQGGVNGRKIRFLSYDDAYSPPKAVEQTRKLVESDGILALFGTVGTPSNTAIMKYMNAKKTPHLLLASGGTRFGDDPAQFPWTMPFNASYNSEGRAYAKLIKTRYPNAKIGVLVQNDDYGKDIYKGVKDGLGDRTSMIVAEAHYDLSDATVDSQMVKLKASGADLFLNLSTPKFAAQAMRKLGEMKWRPVHILNNVAAQVGAVIIPAGIENAQGAITATYIKDPTDPAFVNDADMKAFRAFMAKYMPEGDLNNSLYAYGYAISSALVHLLKEAGDNLTHENVMTVATSMKGYKADLLYEGIAMTTSPTDHFPVEDLQMMVFKGDRWVPEGGIINSRDNR</sequence>
<dbReference type="InterPro" id="IPR028081">
    <property type="entry name" value="Leu-bd"/>
</dbReference>
<comment type="caution">
    <text evidence="5">The sequence shown here is derived from an EMBL/GenBank/DDBJ whole genome shotgun (WGS) entry which is preliminary data.</text>
</comment>
<evidence type="ECO:0000256" key="3">
    <source>
        <dbReference type="SAM" id="SignalP"/>
    </source>
</evidence>
<dbReference type="Proteomes" id="UP000294881">
    <property type="component" value="Unassembled WGS sequence"/>
</dbReference>
<dbReference type="InterPro" id="IPR028082">
    <property type="entry name" value="Peripla_BP_I"/>
</dbReference>
<keyword evidence="2 3" id="KW-0732">Signal</keyword>
<dbReference type="SUPFAM" id="SSF53822">
    <property type="entry name" value="Periplasmic binding protein-like I"/>
    <property type="match status" value="1"/>
</dbReference>